<dbReference type="Gene3D" id="2.130.10.10">
    <property type="entry name" value="YVTN repeat-like/Quinoprotein amine dehydrogenase"/>
    <property type="match status" value="1"/>
</dbReference>
<feature type="region of interest" description="Disordered" evidence="7">
    <location>
        <begin position="1"/>
        <end position="49"/>
    </location>
</feature>
<sequence length="618" mass="67209">MAKHSRKRQRLEKATESDIVPLGARPSLTDDASKDDEERRLESLLFGTPFVPSGKGKGTILVVGNESDGGDEANAGGAAEFEGLLDDDLFFIDNAAPPNNNTIAEPDIVDLEASQGSVQSGDEADQGGDADGNEDGDEDEEEDEDEDEDGNEETPQINAPDEHSLLGSSLPKSRKAPAWTDPDDNTLEISLTSSTRLRKLRDAPSEDTLGGREYERRLRRQYEKIHPTPEWAADARKKRSKRRREEQGDNEAEESVDELVSSTRGILSSDRKEGRIEPGVLAIERLRDANQAAQAEGEIKSIQFHPSSSVSVLLAASADRRVRLFNVDGHTNPHLQTLHIPSLPVTNAQFHPSGSSVLLTGQRPFYYTYDLQSGATTRSPRGLWGTTFNASNPSAQDQSMDICAFDPTGQVLAVAGRRGYVHLVDWTSGGGQVVGSIKANASVKALWWARGPRGGARELMTLGEDAEIYVWDVGERKCVRRWKDDGGYGSRVLCGDQAGNYVSVGSKSGIVNVYSSDAVSSEKVRPKPLKAIGNLTTSISAARFNHDSQLLAVASNVKKDQMRLIHLPSLTAFSNWPTSSTPLGHVTSVDFSVGSEYIAVGNTRGRVLLYHLRDFGSR</sequence>
<dbReference type="PANTHER" id="PTHR18359">
    <property type="entry name" value="WD-REPEAT PROTEIN-RELATED"/>
    <property type="match status" value="1"/>
</dbReference>
<feature type="compositionally biased region" description="Acidic residues" evidence="7">
    <location>
        <begin position="248"/>
        <end position="257"/>
    </location>
</feature>
<comment type="similarity">
    <text evidence="6">Belongs to the WD repeat UTP18 family.</text>
</comment>
<keyword evidence="9" id="KW-1185">Reference proteome</keyword>
<evidence type="ECO:0000313" key="8">
    <source>
        <dbReference type="EMBL" id="ETW87716.1"/>
    </source>
</evidence>
<dbReference type="SMART" id="SM00320">
    <property type="entry name" value="WD40"/>
    <property type="match status" value="6"/>
</dbReference>
<dbReference type="Pfam" id="PF00400">
    <property type="entry name" value="WD40"/>
    <property type="match status" value="1"/>
</dbReference>
<dbReference type="InterPro" id="IPR015943">
    <property type="entry name" value="WD40/YVTN_repeat-like_dom_sf"/>
</dbReference>
<dbReference type="Proteomes" id="UP000030671">
    <property type="component" value="Unassembled WGS sequence"/>
</dbReference>
<keyword evidence="2" id="KW-0698">rRNA processing</keyword>
<feature type="compositionally biased region" description="Basic and acidic residues" evidence="7">
    <location>
        <begin position="200"/>
        <end position="227"/>
    </location>
</feature>
<dbReference type="GO" id="GO:0032040">
    <property type="term" value="C:small-subunit processome"/>
    <property type="evidence" value="ECO:0007669"/>
    <property type="project" value="TreeGrafter"/>
</dbReference>
<feature type="compositionally biased region" description="Acidic residues" evidence="7">
    <location>
        <begin position="122"/>
        <end position="152"/>
    </location>
</feature>
<evidence type="ECO:0000256" key="6">
    <source>
        <dbReference type="ARBA" id="ARBA00025767"/>
    </source>
</evidence>
<name>W4KRL9_HETIT</name>
<dbReference type="KEGG" id="hir:HETIRDRAFT_378881"/>
<dbReference type="AlphaFoldDB" id="W4KRL9"/>
<proteinExistence type="inferred from homology"/>
<evidence type="ECO:0000256" key="2">
    <source>
        <dbReference type="ARBA" id="ARBA00022552"/>
    </source>
</evidence>
<accession>W4KRL9</accession>
<comment type="subcellular location">
    <subcellularLocation>
        <location evidence="1">Nucleus</location>
        <location evidence="1">Nucleolus</location>
    </subcellularLocation>
</comment>
<evidence type="ECO:0000256" key="7">
    <source>
        <dbReference type="SAM" id="MobiDB-lite"/>
    </source>
</evidence>
<feature type="compositionally biased region" description="Basic residues" evidence="7">
    <location>
        <begin position="1"/>
        <end position="10"/>
    </location>
</feature>
<evidence type="ECO:0000256" key="5">
    <source>
        <dbReference type="ARBA" id="ARBA00023242"/>
    </source>
</evidence>
<dbReference type="STRING" id="747525.W4KRL9"/>
<reference evidence="8 9" key="1">
    <citation type="journal article" date="2012" name="New Phytol.">
        <title>Insight into trade-off between wood decay and parasitism from the genome of a fungal forest pathogen.</title>
        <authorList>
            <person name="Olson A."/>
            <person name="Aerts A."/>
            <person name="Asiegbu F."/>
            <person name="Belbahri L."/>
            <person name="Bouzid O."/>
            <person name="Broberg A."/>
            <person name="Canback B."/>
            <person name="Coutinho P.M."/>
            <person name="Cullen D."/>
            <person name="Dalman K."/>
            <person name="Deflorio G."/>
            <person name="van Diepen L.T."/>
            <person name="Dunand C."/>
            <person name="Duplessis S."/>
            <person name="Durling M."/>
            <person name="Gonthier P."/>
            <person name="Grimwood J."/>
            <person name="Fossdal C.G."/>
            <person name="Hansson D."/>
            <person name="Henrissat B."/>
            <person name="Hietala A."/>
            <person name="Himmelstrand K."/>
            <person name="Hoffmeister D."/>
            <person name="Hogberg N."/>
            <person name="James T.Y."/>
            <person name="Karlsson M."/>
            <person name="Kohler A."/>
            <person name="Kues U."/>
            <person name="Lee Y.H."/>
            <person name="Lin Y.C."/>
            <person name="Lind M."/>
            <person name="Lindquist E."/>
            <person name="Lombard V."/>
            <person name="Lucas S."/>
            <person name="Lunden K."/>
            <person name="Morin E."/>
            <person name="Murat C."/>
            <person name="Park J."/>
            <person name="Raffaello T."/>
            <person name="Rouze P."/>
            <person name="Salamov A."/>
            <person name="Schmutz J."/>
            <person name="Solheim H."/>
            <person name="Stahlberg J."/>
            <person name="Velez H."/>
            <person name="de Vries R.P."/>
            <person name="Wiebenga A."/>
            <person name="Woodward S."/>
            <person name="Yakovlev I."/>
            <person name="Garbelotto M."/>
            <person name="Martin F."/>
            <person name="Grigoriev I.V."/>
            <person name="Stenlid J."/>
        </authorList>
    </citation>
    <scope>NUCLEOTIDE SEQUENCE [LARGE SCALE GENOMIC DNA]</scope>
    <source>
        <strain evidence="8 9">TC 32-1</strain>
    </source>
</reference>
<dbReference type="FunCoup" id="W4KRL9">
    <property type="interactions" value="689"/>
</dbReference>
<dbReference type="EMBL" id="KI925454">
    <property type="protein sequence ID" value="ETW87716.1"/>
    <property type="molecule type" value="Genomic_DNA"/>
</dbReference>
<keyword evidence="5" id="KW-0539">Nucleus</keyword>
<keyword evidence="3" id="KW-0853">WD repeat</keyword>
<evidence type="ECO:0000256" key="3">
    <source>
        <dbReference type="ARBA" id="ARBA00022574"/>
    </source>
</evidence>
<dbReference type="HOGENOM" id="CLU_011055_2_0_1"/>
<dbReference type="OrthoDB" id="1935146at2759"/>
<gene>
    <name evidence="8" type="ORF">HETIRDRAFT_378881</name>
</gene>
<dbReference type="InterPro" id="IPR001680">
    <property type="entry name" value="WD40_rpt"/>
</dbReference>
<keyword evidence="4" id="KW-0677">Repeat</keyword>
<dbReference type="eggNOG" id="KOG2055">
    <property type="taxonomic scope" value="Eukaryota"/>
</dbReference>
<dbReference type="SUPFAM" id="SSF50978">
    <property type="entry name" value="WD40 repeat-like"/>
    <property type="match status" value="1"/>
</dbReference>
<evidence type="ECO:0000256" key="1">
    <source>
        <dbReference type="ARBA" id="ARBA00004604"/>
    </source>
</evidence>
<dbReference type="InterPro" id="IPR036322">
    <property type="entry name" value="WD40_repeat_dom_sf"/>
</dbReference>
<dbReference type="GO" id="GO:0034388">
    <property type="term" value="C:Pwp2p-containing subcomplex of 90S preribosome"/>
    <property type="evidence" value="ECO:0007669"/>
    <property type="project" value="TreeGrafter"/>
</dbReference>
<dbReference type="GO" id="GO:0006364">
    <property type="term" value="P:rRNA processing"/>
    <property type="evidence" value="ECO:0007669"/>
    <property type="project" value="UniProtKB-KW"/>
</dbReference>
<feature type="region of interest" description="Disordered" evidence="7">
    <location>
        <begin position="91"/>
        <end position="271"/>
    </location>
</feature>
<protein>
    <submittedName>
        <fullName evidence="8">Uncharacterized protein</fullName>
    </submittedName>
</protein>
<dbReference type="RefSeq" id="XP_009541583.1">
    <property type="nucleotide sequence ID" value="XM_009543288.1"/>
</dbReference>
<dbReference type="PANTHER" id="PTHR18359:SF0">
    <property type="entry name" value="U3 SMALL NUCLEOLAR RNA-ASSOCIATED PROTEIN 18 HOMOLOG"/>
    <property type="match status" value="1"/>
</dbReference>
<dbReference type="InParanoid" id="W4KRL9"/>
<evidence type="ECO:0000313" key="9">
    <source>
        <dbReference type="Proteomes" id="UP000030671"/>
    </source>
</evidence>
<dbReference type="InterPro" id="IPR045161">
    <property type="entry name" value="Utp18"/>
</dbReference>
<evidence type="ECO:0000256" key="4">
    <source>
        <dbReference type="ARBA" id="ARBA00022737"/>
    </source>
</evidence>
<dbReference type="GeneID" id="20671941"/>
<organism evidence="8 9">
    <name type="scientific">Heterobasidion irregulare (strain TC 32-1)</name>
    <dbReference type="NCBI Taxonomy" id="747525"/>
    <lineage>
        <taxon>Eukaryota</taxon>
        <taxon>Fungi</taxon>
        <taxon>Dikarya</taxon>
        <taxon>Basidiomycota</taxon>
        <taxon>Agaricomycotina</taxon>
        <taxon>Agaricomycetes</taxon>
        <taxon>Russulales</taxon>
        <taxon>Bondarzewiaceae</taxon>
        <taxon>Heterobasidion</taxon>
        <taxon>Heterobasidion annosum species complex</taxon>
    </lineage>
</organism>